<dbReference type="InterPro" id="IPR027417">
    <property type="entry name" value="P-loop_NTPase"/>
</dbReference>
<dbReference type="AlphaFoldDB" id="A0A2G2ZW97"/>
<dbReference type="InterPro" id="IPR042197">
    <property type="entry name" value="Apaf_helical"/>
</dbReference>
<dbReference type="Proteomes" id="UP000222542">
    <property type="component" value="Unassembled WGS sequence"/>
</dbReference>
<dbReference type="GO" id="GO:0043531">
    <property type="term" value="F:ADP binding"/>
    <property type="evidence" value="ECO:0007669"/>
    <property type="project" value="InterPro"/>
</dbReference>
<dbReference type="SUPFAM" id="SSF52058">
    <property type="entry name" value="L domain-like"/>
    <property type="match status" value="1"/>
</dbReference>
<reference evidence="2 3" key="1">
    <citation type="journal article" date="2014" name="Nat. Genet.">
        <title>Genome sequence of the hot pepper provides insights into the evolution of pungency in Capsicum species.</title>
        <authorList>
            <person name="Kim S."/>
            <person name="Park M."/>
            <person name="Yeom S.I."/>
            <person name="Kim Y.M."/>
            <person name="Lee J.M."/>
            <person name="Lee H.A."/>
            <person name="Seo E."/>
            <person name="Choi J."/>
            <person name="Cheong K."/>
            <person name="Kim K.T."/>
            <person name="Jung K."/>
            <person name="Lee G.W."/>
            <person name="Oh S.K."/>
            <person name="Bae C."/>
            <person name="Kim S.B."/>
            <person name="Lee H.Y."/>
            <person name="Kim S.Y."/>
            <person name="Kim M.S."/>
            <person name="Kang B.C."/>
            <person name="Jo Y.D."/>
            <person name="Yang H.B."/>
            <person name="Jeong H.J."/>
            <person name="Kang W.H."/>
            <person name="Kwon J.K."/>
            <person name="Shin C."/>
            <person name="Lim J.Y."/>
            <person name="Park J.H."/>
            <person name="Huh J.H."/>
            <person name="Kim J.S."/>
            <person name="Kim B.D."/>
            <person name="Cohen O."/>
            <person name="Paran I."/>
            <person name="Suh M.C."/>
            <person name="Lee S.B."/>
            <person name="Kim Y.K."/>
            <person name="Shin Y."/>
            <person name="Noh S.J."/>
            <person name="Park J."/>
            <person name="Seo Y.S."/>
            <person name="Kwon S.Y."/>
            <person name="Kim H.A."/>
            <person name="Park J.M."/>
            <person name="Kim H.J."/>
            <person name="Choi S.B."/>
            <person name="Bosland P.W."/>
            <person name="Reeves G."/>
            <person name="Jo S.H."/>
            <person name="Lee B.W."/>
            <person name="Cho H.T."/>
            <person name="Choi H.S."/>
            <person name="Lee M.S."/>
            <person name="Yu Y."/>
            <person name="Do Choi Y."/>
            <person name="Park B.S."/>
            <person name="van Deynze A."/>
            <person name="Ashrafi H."/>
            <person name="Hill T."/>
            <person name="Kim W.T."/>
            <person name="Pai H.S."/>
            <person name="Ahn H.K."/>
            <person name="Yeam I."/>
            <person name="Giovannoni J.J."/>
            <person name="Rose J.K."/>
            <person name="Sorensen I."/>
            <person name="Lee S.J."/>
            <person name="Kim R.W."/>
            <person name="Choi I.Y."/>
            <person name="Choi B.S."/>
            <person name="Lim J.S."/>
            <person name="Lee Y.H."/>
            <person name="Choi D."/>
        </authorList>
    </citation>
    <scope>NUCLEOTIDE SEQUENCE [LARGE SCALE GENOMIC DNA]</scope>
    <source>
        <strain evidence="3">cv. CM334</strain>
    </source>
</reference>
<accession>A0A2G2ZW97</accession>
<keyword evidence="1" id="KW-0433">Leucine-rich repeat</keyword>
<gene>
    <name evidence="2" type="ORF">T459_08341</name>
</gene>
<reference evidence="2 3" key="2">
    <citation type="journal article" date="2017" name="Genome Biol.">
        <title>New reference genome sequences of hot pepper reveal the massive evolution of plant disease-resistance genes by retroduplication.</title>
        <authorList>
            <person name="Kim S."/>
            <person name="Park J."/>
            <person name="Yeom S.I."/>
            <person name="Kim Y.M."/>
            <person name="Seo E."/>
            <person name="Kim K.T."/>
            <person name="Kim M.S."/>
            <person name="Lee J.M."/>
            <person name="Cheong K."/>
            <person name="Shin H.S."/>
            <person name="Kim S.B."/>
            <person name="Han K."/>
            <person name="Lee J."/>
            <person name="Park M."/>
            <person name="Lee H.A."/>
            <person name="Lee H.Y."/>
            <person name="Lee Y."/>
            <person name="Oh S."/>
            <person name="Lee J.H."/>
            <person name="Choi E."/>
            <person name="Choi E."/>
            <person name="Lee S.E."/>
            <person name="Jeon J."/>
            <person name="Kim H."/>
            <person name="Choi G."/>
            <person name="Song H."/>
            <person name="Lee J."/>
            <person name="Lee S.C."/>
            <person name="Kwon J.K."/>
            <person name="Lee H.Y."/>
            <person name="Koo N."/>
            <person name="Hong Y."/>
            <person name="Kim R.W."/>
            <person name="Kang W.H."/>
            <person name="Huh J.H."/>
            <person name="Kang B.C."/>
            <person name="Yang T.J."/>
            <person name="Lee Y.H."/>
            <person name="Bennetzen J.L."/>
            <person name="Choi D."/>
        </authorList>
    </citation>
    <scope>NUCLEOTIDE SEQUENCE [LARGE SCALE GENOMIC DNA]</scope>
    <source>
        <strain evidence="3">cv. CM334</strain>
    </source>
</reference>
<keyword evidence="3" id="KW-1185">Reference proteome</keyword>
<dbReference type="Gramene" id="PHT86235">
    <property type="protein sequence ID" value="PHT86235"/>
    <property type="gene ID" value="T459_08341"/>
</dbReference>
<proteinExistence type="predicted"/>
<comment type="caution">
    <text evidence="2">The sequence shown here is derived from an EMBL/GenBank/DDBJ whole genome shotgun (WGS) entry which is preliminary data.</text>
</comment>
<name>A0A2G2ZW97_CAPAN</name>
<dbReference type="SUPFAM" id="SSF52540">
    <property type="entry name" value="P-loop containing nucleoside triphosphate hydrolases"/>
    <property type="match status" value="1"/>
</dbReference>
<dbReference type="PANTHER" id="PTHR47186:SF42">
    <property type="entry name" value="DISEASE RESISTANCE RPP13-LIKE PROTEIN 1"/>
    <property type="match status" value="1"/>
</dbReference>
<dbReference type="EMBL" id="AYRZ02000003">
    <property type="protein sequence ID" value="PHT86235.1"/>
    <property type="molecule type" value="Genomic_DNA"/>
</dbReference>
<evidence type="ECO:0000313" key="2">
    <source>
        <dbReference type="EMBL" id="PHT86235.1"/>
    </source>
</evidence>
<evidence type="ECO:0000256" key="1">
    <source>
        <dbReference type="ARBA" id="ARBA00022614"/>
    </source>
</evidence>
<protein>
    <submittedName>
        <fullName evidence="2">Uncharacterized protein</fullName>
    </submittedName>
</protein>
<sequence length="349" mass="40318">MMGNEKICMDMLSIEVSWSLFKRHAFENMNPMGHLELEVVENQIAATFKGLPLALKTLAGMLRSKSEVEVWKRILRSEIWELPDNDILPALMLSCNDLPAHLKQCFAYCAIYPKDYHFCKDQVIHLWLEENQGSHMLEQSQHMSYSIGEGGDFEKLKPLFKSEQLRTLLPINIQCLYQINLSKRVLHNILPRLTSLRALSLLHYEIVEVPNNLFIKLQLLRFWDISHTKIKKLPDSIYVLYSLETLLLSSCKDLEELPLWMEMLINLRHIDISNTSCLKMPLHLSKLKSLYVLVGSKFLLGGRGGSRMEDLGELHYLYGSLSLLELQNVVDRREALRANIREKATIGVE</sequence>
<evidence type="ECO:0000313" key="3">
    <source>
        <dbReference type="Proteomes" id="UP000222542"/>
    </source>
</evidence>
<dbReference type="InterPro" id="IPR032675">
    <property type="entry name" value="LRR_dom_sf"/>
</dbReference>
<dbReference type="Gene3D" id="3.80.10.10">
    <property type="entry name" value="Ribonuclease Inhibitor"/>
    <property type="match status" value="1"/>
</dbReference>
<dbReference type="PANTHER" id="PTHR47186">
    <property type="entry name" value="LEUCINE-RICH REPEAT-CONTAINING PROTEIN 57"/>
    <property type="match status" value="1"/>
</dbReference>
<dbReference type="Gene3D" id="1.10.8.430">
    <property type="entry name" value="Helical domain of apoptotic protease-activating factors"/>
    <property type="match status" value="1"/>
</dbReference>
<organism evidence="2 3">
    <name type="scientific">Capsicum annuum</name>
    <name type="common">Capsicum pepper</name>
    <dbReference type="NCBI Taxonomy" id="4072"/>
    <lineage>
        <taxon>Eukaryota</taxon>
        <taxon>Viridiplantae</taxon>
        <taxon>Streptophyta</taxon>
        <taxon>Embryophyta</taxon>
        <taxon>Tracheophyta</taxon>
        <taxon>Spermatophyta</taxon>
        <taxon>Magnoliopsida</taxon>
        <taxon>eudicotyledons</taxon>
        <taxon>Gunneridae</taxon>
        <taxon>Pentapetalae</taxon>
        <taxon>asterids</taxon>
        <taxon>lamiids</taxon>
        <taxon>Solanales</taxon>
        <taxon>Solanaceae</taxon>
        <taxon>Solanoideae</taxon>
        <taxon>Capsiceae</taxon>
        <taxon>Capsicum</taxon>
    </lineage>
</organism>
<dbReference type="OMA" id="LECLTIC"/>